<dbReference type="Pfam" id="PF07291">
    <property type="entry name" value="MauE"/>
    <property type="match status" value="1"/>
</dbReference>
<feature type="domain" description="Methylamine utilisation protein MauE" evidence="6">
    <location>
        <begin position="9"/>
        <end position="137"/>
    </location>
</feature>
<sequence length="281" mass="29188">MTPTQPTTIATAALVLLVVLLVLGGAAKAATLRGDAEPGALVRLGPGVLVPERWRRPVMVVCSIGEIVLAIGLIFTRHPLPRWGTIAFFSVASYVLVELRRRRPDAGCGCFGEASSAPVGLRSIGRAVVLAAMAVLVTLVPVSGVDLAAGISADLALALGAGTALLAVLSPEMGEGIARVRYRVPCEQRPIPAARALARLRASAEWRAHAGLLASAEPADSWRELCWRFYLYPGRTASGEPAEVVFAVHLVGRRPPVRVAVLAAAGAPGSLPESSGISAAH</sequence>
<keyword evidence="4 5" id="KW-0472">Membrane</keyword>
<evidence type="ECO:0000256" key="2">
    <source>
        <dbReference type="ARBA" id="ARBA00022692"/>
    </source>
</evidence>
<proteinExistence type="predicted"/>
<comment type="subcellular location">
    <subcellularLocation>
        <location evidence="1">Membrane</location>
        <topology evidence="1">Multi-pass membrane protein</topology>
    </subcellularLocation>
</comment>
<organism evidence="7 8">
    <name type="scientific">Sphaerisporangium rufum</name>
    <dbReference type="NCBI Taxonomy" id="1381558"/>
    <lineage>
        <taxon>Bacteria</taxon>
        <taxon>Bacillati</taxon>
        <taxon>Actinomycetota</taxon>
        <taxon>Actinomycetes</taxon>
        <taxon>Streptosporangiales</taxon>
        <taxon>Streptosporangiaceae</taxon>
        <taxon>Sphaerisporangium</taxon>
    </lineage>
</organism>
<evidence type="ECO:0000256" key="3">
    <source>
        <dbReference type="ARBA" id="ARBA00022989"/>
    </source>
</evidence>
<evidence type="ECO:0000313" key="7">
    <source>
        <dbReference type="EMBL" id="GII77640.1"/>
    </source>
</evidence>
<dbReference type="RefSeq" id="WP_203984577.1">
    <property type="nucleotide sequence ID" value="NZ_BOOU01000036.1"/>
</dbReference>
<evidence type="ECO:0000256" key="4">
    <source>
        <dbReference type="ARBA" id="ARBA00023136"/>
    </source>
</evidence>
<comment type="caution">
    <text evidence="7">The sequence shown here is derived from an EMBL/GenBank/DDBJ whole genome shotgun (WGS) entry which is preliminary data.</text>
</comment>
<dbReference type="Proteomes" id="UP000655287">
    <property type="component" value="Unassembled WGS sequence"/>
</dbReference>
<keyword evidence="8" id="KW-1185">Reference proteome</keyword>
<dbReference type="InterPro" id="IPR009908">
    <property type="entry name" value="Methylamine_util_MauE"/>
</dbReference>
<dbReference type="EMBL" id="BOOU01000036">
    <property type="protein sequence ID" value="GII77640.1"/>
    <property type="molecule type" value="Genomic_DNA"/>
</dbReference>
<accession>A0A919V4V2</accession>
<keyword evidence="3 5" id="KW-1133">Transmembrane helix</keyword>
<evidence type="ECO:0000256" key="1">
    <source>
        <dbReference type="ARBA" id="ARBA00004141"/>
    </source>
</evidence>
<evidence type="ECO:0000259" key="6">
    <source>
        <dbReference type="Pfam" id="PF07291"/>
    </source>
</evidence>
<dbReference type="GO" id="GO:0016020">
    <property type="term" value="C:membrane"/>
    <property type="evidence" value="ECO:0007669"/>
    <property type="project" value="UniProtKB-SubCell"/>
</dbReference>
<evidence type="ECO:0000256" key="5">
    <source>
        <dbReference type="SAM" id="Phobius"/>
    </source>
</evidence>
<protein>
    <recommendedName>
        <fullName evidence="6">Methylamine utilisation protein MauE domain-containing protein</fullName>
    </recommendedName>
</protein>
<dbReference type="GO" id="GO:0030416">
    <property type="term" value="P:methylamine metabolic process"/>
    <property type="evidence" value="ECO:0007669"/>
    <property type="project" value="InterPro"/>
</dbReference>
<feature type="transmembrane region" description="Helical" evidence="5">
    <location>
        <begin position="53"/>
        <end position="75"/>
    </location>
</feature>
<evidence type="ECO:0000313" key="8">
    <source>
        <dbReference type="Proteomes" id="UP000655287"/>
    </source>
</evidence>
<dbReference type="AlphaFoldDB" id="A0A919V4V2"/>
<gene>
    <name evidence="7" type="ORF">Sru01_26220</name>
</gene>
<feature type="transmembrane region" description="Helical" evidence="5">
    <location>
        <begin position="124"/>
        <end position="142"/>
    </location>
</feature>
<keyword evidence="2 5" id="KW-0812">Transmembrane</keyword>
<name>A0A919V4V2_9ACTN</name>
<reference evidence="7" key="1">
    <citation type="submission" date="2021-01" db="EMBL/GenBank/DDBJ databases">
        <title>Whole genome shotgun sequence of Sphaerisporangium rufum NBRC 109079.</title>
        <authorList>
            <person name="Komaki H."/>
            <person name="Tamura T."/>
        </authorList>
    </citation>
    <scope>NUCLEOTIDE SEQUENCE</scope>
    <source>
        <strain evidence="7">NBRC 109079</strain>
    </source>
</reference>